<dbReference type="InterPro" id="IPR056823">
    <property type="entry name" value="TEN-like_YD-shell"/>
</dbReference>
<comment type="caution">
    <text evidence="3">The sequence shown here is derived from an EMBL/GenBank/DDBJ whole genome shotgun (WGS) entry which is preliminary data.</text>
</comment>
<reference evidence="3 4" key="2">
    <citation type="submission" date="2009-02" db="EMBL/GenBank/DDBJ databases">
        <title>Draft genome sequence of Clostridium methylpentosum (DSM 5476).</title>
        <authorList>
            <person name="Sudarsanam P."/>
            <person name="Ley R."/>
            <person name="Guruge J."/>
            <person name="Turnbaugh P.J."/>
            <person name="Mahowald M."/>
            <person name="Liep D."/>
            <person name="Gordon J."/>
        </authorList>
    </citation>
    <scope>NUCLEOTIDE SEQUENCE [LARGE SCALE GENOMIC DNA]</scope>
    <source>
        <strain evidence="3 4">DSM 5476</strain>
    </source>
</reference>
<dbReference type="PANTHER" id="PTHR32305:SF15">
    <property type="entry name" value="PROTEIN RHSA-RELATED"/>
    <property type="match status" value="1"/>
</dbReference>
<dbReference type="InterPro" id="IPR050708">
    <property type="entry name" value="T6SS_VgrG/RHS"/>
</dbReference>
<keyword evidence="4" id="KW-1185">Reference proteome</keyword>
<dbReference type="EMBL" id="ACEC01000090">
    <property type="protein sequence ID" value="EEG29806.1"/>
    <property type="molecule type" value="Genomic_DNA"/>
</dbReference>
<evidence type="ECO:0000259" key="2">
    <source>
        <dbReference type="Pfam" id="PF25023"/>
    </source>
</evidence>
<dbReference type="Gene3D" id="2.180.10.10">
    <property type="entry name" value="RHS repeat-associated core"/>
    <property type="match status" value="1"/>
</dbReference>
<dbReference type="PANTHER" id="PTHR32305">
    <property type="match status" value="1"/>
</dbReference>
<dbReference type="AlphaFoldDB" id="C0EFE6"/>
<dbReference type="Proteomes" id="UP000003340">
    <property type="component" value="Unassembled WGS sequence"/>
</dbReference>
<dbReference type="HOGENOM" id="CLU_914307_0_0_9"/>
<accession>C0EFE6</accession>
<dbReference type="InterPro" id="IPR022385">
    <property type="entry name" value="Rhs_assc_core"/>
</dbReference>
<reference evidence="3 4" key="1">
    <citation type="submission" date="2009-01" db="EMBL/GenBank/DDBJ databases">
        <authorList>
            <person name="Fulton L."/>
            <person name="Clifton S."/>
            <person name="Fulton B."/>
            <person name="Xu J."/>
            <person name="Minx P."/>
            <person name="Pepin K.H."/>
            <person name="Johnson M."/>
            <person name="Bhonagiri V."/>
            <person name="Nash W.E."/>
            <person name="Mardis E.R."/>
            <person name="Wilson R.K."/>
        </authorList>
    </citation>
    <scope>NUCLEOTIDE SEQUENCE [LARGE SCALE GENOMIC DNA]</scope>
    <source>
        <strain evidence="3 4">DSM 5476</strain>
    </source>
</reference>
<evidence type="ECO:0000313" key="3">
    <source>
        <dbReference type="EMBL" id="EEG29806.1"/>
    </source>
</evidence>
<gene>
    <name evidence="3" type="ORF">CLOSTMETH_02588</name>
</gene>
<organism evidence="3 4">
    <name type="scientific">[Clostridium] methylpentosum DSM 5476</name>
    <dbReference type="NCBI Taxonomy" id="537013"/>
    <lineage>
        <taxon>Bacteria</taxon>
        <taxon>Bacillati</taxon>
        <taxon>Bacillota</taxon>
        <taxon>Clostridia</taxon>
        <taxon>Eubacteriales</taxon>
        <taxon>Oscillospiraceae</taxon>
        <taxon>Oscillospiraceae incertae sedis</taxon>
    </lineage>
</organism>
<dbReference type="STRING" id="537013.CLOSTMETH_02588"/>
<evidence type="ECO:0000313" key="4">
    <source>
        <dbReference type="Proteomes" id="UP000003340"/>
    </source>
</evidence>
<proteinExistence type="predicted"/>
<name>C0EFE6_9FIRM</name>
<dbReference type="Pfam" id="PF25023">
    <property type="entry name" value="TEN_YD-shell"/>
    <property type="match status" value="1"/>
</dbReference>
<evidence type="ECO:0000256" key="1">
    <source>
        <dbReference type="ARBA" id="ARBA00022737"/>
    </source>
</evidence>
<sequence>MTRDIIGILDSDGNQVVSYIYDSWGKLISTSGSLAESVGKQNPFRYAGYYYDQETGFYYIESRYYDPETHRFLNADDSAILTDETIELVAYNLFAYTKNNPVNLYDPDGNLTEEKRLGAFITAGALAGFAIANAPGALVGAIIGAAINVEFYRMALVKQTKAAALKLIAQSGAKMKASIEVNAAVAHADARIRNIVKRSSKTRYWSATLRKNYVDIGRPLTYNQAVREVAMGRNVFAVTSYEARSVARAAGGRIGSNNKALFPEIHNGGKKGYYWHFHKFNRSNGHVFFLFW</sequence>
<protein>
    <submittedName>
        <fullName evidence="3">RHS repeat-associated core domain protein</fullName>
    </submittedName>
</protein>
<dbReference type="NCBIfam" id="TIGR03696">
    <property type="entry name" value="Rhs_assc_core"/>
    <property type="match status" value="1"/>
</dbReference>
<feature type="domain" description="Teneurin-like YD-shell" evidence="2">
    <location>
        <begin position="6"/>
        <end position="102"/>
    </location>
</feature>
<dbReference type="eggNOG" id="COG3209">
    <property type="taxonomic scope" value="Bacteria"/>
</dbReference>
<keyword evidence="1" id="KW-0677">Repeat</keyword>